<dbReference type="Proteomes" id="UP001157502">
    <property type="component" value="Chromosome 1"/>
</dbReference>
<evidence type="ECO:0000313" key="2">
    <source>
        <dbReference type="Proteomes" id="UP001157502"/>
    </source>
</evidence>
<reference evidence="1" key="1">
    <citation type="submission" date="2021-05" db="EMBL/GenBank/DDBJ databases">
        <authorList>
            <person name="Pan Q."/>
            <person name="Jouanno E."/>
            <person name="Zahm M."/>
            <person name="Klopp C."/>
            <person name="Cabau C."/>
            <person name="Louis A."/>
            <person name="Berthelot C."/>
            <person name="Parey E."/>
            <person name="Roest Crollius H."/>
            <person name="Montfort J."/>
            <person name="Robinson-Rechavi M."/>
            <person name="Bouchez O."/>
            <person name="Lampietro C."/>
            <person name="Lopez Roques C."/>
            <person name="Donnadieu C."/>
            <person name="Postlethwait J."/>
            <person name="Bobe J."/>
            <person name="Dillon D."/>
            <person name="Chandos A."/>
            <person name="von Hippel F."/>
            <person name="Guiguen Y."/>
        </authorList>
    </citation>
    <scope>NUCLEOTIDE SEQUENCE</scope>
    <source>
        <strain evidence="1">YG-Jan2019</strain>
    </source>
</reference>
<comment type="caution">
    <text evidence="1">The sequence shown here is derived from an EMBL/GenBank/DDBJ whole genome shotgun (WGS) entry which is preliminary data.</text>
</comment>
<accession>A0ACC2HKJ1</accession>
<dbReference type="EMBL" id="CM055728">
    <property type="protein sequence ID" value="KAJ8016150.1"/>
    <property type="molecule type" value="Genomic_DNA"/>
</dbReference>
<organism evidence="1 2">
    <name type="scientific">Dallia pectoralis</name>
    <name type="common">Alaska blackfish</name>
    <dbReference type="NCBI Taxonomy" id="75939"/>
    <lineage>
        <taxon>Eukaryota</taxon>
        <taxon>Metazoa</taxon>
        <taxon>Chordata</taxon>
        <taxon>Craniata</taxon>
        <taxon>Vertebrata</taxon>
        <taxon>Euteleostomi</taxon>
        <taxon>Actinopterygii</taxon>
        <taxon>Neopterygii</taxon>
        <taxon>Teleostei</taxon>
        <taxon>Protacanthopterygii</taxon>
        <taxon>Esociformes</taxon>
        <taxon>Umbridae</taxon>
        <taxon>Dallia</taxon>
    </lineage>
</organism>
<keyword evidence="2" id="KW-1185">Reference proteome</keyword>
<evidence type="ECO:0000313" key="1">
    <source>
        <dbReference type="EMBL" id="KAJ8016150.1"/>
    </source>
</evidence>
<feature type="non-terminal residue" evidence="1">
    <location>
        <position position="90"/>
    </location>
</feature>
<name>A0ACC2HKJ1_DALPE</name>
<sequence length="90" mass="10872">MQLILIRRNYRRHLAERPRKIAPFFRPLIPSQRLMVNCITFETKAKNNRSKQKLCVGQMRQRKYLRSSMQAASELTQDKKKHGTQYLYDF</sequence>
<protein>
    <submittedName>
        <fullName evidence="1">Uncharacterized protein</fullName>
    </submittedName>
</protein>
<proteinExistence type="predicted"/>
<gene>
    <name evidence="1" type="ORF">DPEC_G00004210</name>
</gene>